<evidence type="ECO:0000313" key="2">
    <source>
        <dbReference type="EMBL" id="GAG53845.1"/>
    </source>
</evidence>
<dbReference type="PANTHER" id="PTHR43751:SF3">
    <property type="entry name" value="SULFATASE N-TERMINAL DOMAIN-CONTAINING PROTEIN"/>
    <property type="match status" value="1"/>
</dbReference>
<dbReference type="EMBL" id="BART01007059">
    <property type="protein sequence ID" value="GAG53845.1"/>
    <property type="molecule type" value="Genomic_DNA"/>
</dbReference>
<dbReference type="AlphaFoldDB" id="X0YD98"/>
<protein>
    <recommendedName>
        <fullName evidence="1">Sulfatase N-terminal domain-containing protein</fullName>
    </recommendedName>
</protein>
<dbReference type="Gene3D" id="3.30.1120.10">
    <property type="match status" value="1"/>
</dbReference>
<dbReference type="Pfam" id="PF00884">
    <property type="entry name" value="Sulfatase"/>
    <property type="match status" value="1"/>
</dbReference>
<evidence type="ECO:0000259" key="1">
    <source>
        <dbReference type="Pfam" id="PF00884"/>
    </source>
</evidence>
<dbReference type="InterPro" id="IPR052701">
    <property type="entry name" value="GAG_Ulvan_Degrading_Sulfatases"/>
</dbReference>
<reference evidence="2" key="1">
    <citation type="journal article" date="2014" name="Front. Microbiol.">
        <title>High frequency of phylogenetically diverse reductive dehalogenase-homologous genes in deep subseafloor sedimentary metagenomes.</title>
        <authorList>
            <person name="Kawai M."/>
            <person name="Futagami T."/>
            <person name="Toyoda A."/>
            <person name="Takaki Y."/>
            <person name="Nishi S."/>
            <person name="Hori S."/>
            <person name="Arai W."/>
            <person name="Tsubouchi T."/>
            <person name="Morono Y."/>
            <person name="Uchiyama I."/>
            <person name="Ito T."/>
            <person name="Fujiyama A."/>
            <person name="Inagaki F."/>
            <person name="Takami H."/>
        </authorList>
    </citation>
    <scope>NUCLEOTIDE SEQUENCE</scope>
    <source>
        <strain evidence="2">Expedition CK06-06</strain>
    </source>
</reference>
<accession>X0YD98</accession>
<dbReference type="InterPro" id="IPR000917">
    <property type="entry name" value="Sulfatase_N"/>
</dbReference>
<dbReference type="Gene3D" id="3.40.720.10">
    <property type="entry name" value="Alkaline Phosphatase, subunit A"/>
    <property type="match status" value="1"/>
</dbReference>
<proteinExistence type="predicted"/>
<organism evidence="2">
    <name type="scientific">marine sediment metagenome</name>
    <dbReference type="NCBI Taxonomy" id="412755"/>
    <lineage>
        <taxon>unclassified sequences</taxon>
        <taxon>metagenomes</taxon>
        <taxon>ecological metagenomes</taxon>
    </lineage>
</organism>
<feature type="domain" description="Sulfatase N-terminal" evidence="1">
    <location>
        <begin position="53"/>
        <end position="319"/>
    </location>
</feature>
<gene>
    <name evidence="2" type="ORF">S01H4_16110</name>
</gene>
<name>X0YD98_9ZZZZ</name>
<comment type="caution">
    <text evidence="2">The sequence shown here is derived from an EMBL/GenBank/DDBJ whole genome shotgun (WGS) entry which is preliminary data.</text>
</comment>
<dbReference type="SUPFAM" id="SSF53649">
    <property type="entry name" value="Alkaline phosphatase-like"/>
    <property type="match status" value="1"/>
</dbReference>
<dbReference type="InterPro" id="IPR017850">
    <property type="entry name" value="Alkaline_phosphatase_core_sf"/>
</dbReference>
<dbReference type="PANTHER" id="PTHR43751">
    <property type="entry name" value="SULFATASE"/>
    <property type="match status" value="1"/>
</dbReference>
<feature type="non-terminal residue" evidence="2">
    <location>
        <position position="1"/>
    </location>
</feature>
<sequence>SVSFRDGTAAQHAADEIMRFVERKQKRKTAKTSQILIPLNSGKEKEDFKRKKRNIVWLCLDGLRVDKLFCCGNHEQPKLFVDEVLSRGILFSKVFSAAAGTQTSMHAVFTSMYPSSNGALGWTREALNRLDPHVLSLTDFLKRGGYHTSFYCDAVTPQVVPKSGFDVWESSGYRVGKIIENTNPAMDCLKRDEFIHQYNQREGPKFAYLHMVLLHDLNCKLGKSWPSEKYEYNITQISESLEQLLQKIKVDEDDLLIISTDHGVTLDTPYVEYERQYGPRHEEISNLTFCSFITKDITPCHINKLVSAIDIAPTILDIINTGPMGAQGRSLLPLMLGGIYEPVMVFREKGAAYDIPPSPNESNLWCVRTEKWKYVTHKWRKDCEWLIDLGNDPDYTNNLIGKGLEIEKTLRDAVHKMLIDNPKKPLEIYAENNLDFSRRGIKPVTSVIIPVVRATPHLKDSIESLLTQIGPYFELMI</sequence>